<name>A0A432Y771_9GAMM</name>
<dbReference type="Gene3D" id="2.30.30.760">
    <property type="match status" value="1"/>
</dbReference>
<comment type="function">
    <text evidence="6 7">Involved in the assembly process of the P-ring formation. It may associate with FlgF on the rod constituting a structure essential for the P-ring assembly or may act as a modulator protein for the P-ring assembly.</text>
</comment>
<keyword evidence="7" id="KW-1005">Bacterial flagellum biogenesis</keyword>
<evidence type="ECO:0000256" key="6">
    <source>
        <dbReference type="ARBA" id="ARBA00025643"/>
    </source>
</evidence>
<evidence type="ECO:0000259" key="8">
    <source>
        <dbReference type="SMART" id="SM00858"/>
    </source>
</evidence>
<dbReference type="SMART" id="SM00858">
    <property type="entry name" value="SAF"/>
    <property type="match status" value="1"/>
</dbReference>
<sequence length="238" mass="26278">MRFRRLASLWVLLIISAPAMAEEPSRQQPSWQKSVTSFLQRHADPAYQNIDVSIRNADAAALYFNACSQPLLNFTHRPDKVLGRVVLKVSCEAAAQRPLFLQVDVSASASYWVTARAIAAEQKLTAADINMVTGDLRKLPQDVLLAEHVSLQSLTSNWSLRRSINAGAALTESLLNQTNVINYGDMITVRYAGQGFHVEQQAKALNQGAIGDIIRVQLQNRKTLNVKIVGENKAEVAK</sequence>
<evidence type="ECO:0000256" key="3">
    <source>
        <dbReference type="ARBA" id="ARBA00014754"/>
    </source>
</evidence>
<comment type="subcellular location">
    <subcellularLocation>
        <location evidence="1 7">Periplasm</location>
    </subcellularLocation>
</comment>
<dbReference type="InterPro" id="IPR039246">
    <property type="entry name" value="Flagellar_FlgA"/>
</dbReference>
<dbReference type="PANTHER" id="PTHR36307:SF1">
    <property type="entry name" value="FLAGELLA BASAL BODY P-RING FORMATION PROTEIN FLGA"/>
    <property type="match status" value="1"/>
</dbReference>
<evidence type="ECO:0000313" key="9">
    <source>
        <dbReference type="EMBL" id="RUO56793.1"/>
    </source>
</evidence>
<dbReference type="AlphaFoldDB" id="A0A432Y771"/>
<dbReference type="GO" id="GO:0042597">
    <property type="term" value="C:periplasmic space"/>
    <property type="evidence" value="ECO:0007669"/>
    <property type="project" value="UniProtKB-SubCell"/>
</dbReference>
<comment type="similarity">
    <text evidence="2 7">Belongs to the FlgA family.</text>
</comment>
<dbReference type="InterPro" id="IPR017585">
    <property type="entry name" value="SAF_FlgA"/>
</dbReference>
<feature type="domain" description="SAF" evidence="8">
    <location>
        <begin position="109"/>
        <end position="176"/>
    </location>
</feature>
<dbReference type="GO" id="GO:0044780">
    <property type="term" value="P:bacterial-type flagellum assembly"/>
    <property type="evidence" value="ECO:0007669"/>
    <property type="project" value="InterPro"/>
</dbReference>
<proteinExistence type="inferred from homology"/>
<dbReference type="Pfam" id="PF13144">
    <property type="entry name" value="ChapFlgA"/>
    <property type="match status" value="1"/>
</dbReference>
<dbReference type="EMBL" id="PIPX01000001">
    <property type="protein sequence ID" value="RUO56793.1"/>
    <property type="molecule type" value="Genomic_DNA"/>
</dbReference>
<evidence type="ECO:0000313" key="10">
    <source>
        <dbReference type="Proteomes" id="UP000287649"/>
    </source>
</evidence>
<dbReference type="InterPro" id="IPR013974">
    <property type="entry name" value="SAF"/>
</dbReference>
<organism evidence="9 10">
    <name type="scientific">Pseudidiomarina homiensis</name>
    <dbReference type="NCBI Taxonomy" id="364198"/>
    <lineage>
        <taxon>Bacteria</taxon>
        <taxon>Pseudomonadati</taxon>
        <taxon>Pseudomonadota</taxon>
        <taxon>Gammaproteobacteria</taxon>
        <taxon>Alteromonadales</taxon>
        <taxon>Idiomarinaceae</taxon>
        <taxon>Pseudidiomarina</taxon>
    </lineage>
</organism>
<dbReference type="Proteomes" id="UP000287649">
    <property type="component" value="Unassembled WGS sequence"/>
</dbReference>
<keyword evidence="9" id="KW-0969">Cilium</keyword>
<reference evidence="10" key="1">
    <citation type="journal article" date="2018" name="Front. Microbiol.">
        <title>Genome-Based Analysis Reveals the Taxonomy and Diversity of the Family Idiomarinaceae.</title>
        <authorList>
            <person name="Liu Y."/>
            <person name="Lai Q."/>
            <person name="Shao Z."/>
        </authorList>
    </citation>
    <scope>NUCLEOTIDE SEQUENCE [LARGE SCALE GENOMIC DNA]</scope>
    <source>
        <strain evidence="10">PO-M2</strain>
    </source>
</reference>
<feature type="chain" id="PRO_5018814111" description="Flagella basal body P-ring formation protein FlgA" evidence="7">
    <location>
        <begin position="22"/>
        <end position="238"/>
    </location>
</feature>
<dbReference type="PANTHER" id="PTHR36307">
    <property type="entry name" value="FLAGELLA BASAL BODY P-RING FORMATION PROTEIN FLGA"/>
    <property type="match status" value="1"/>
</dbReference>
<keyword evidence="9" id="KW-0282">Flagellum</keyword>
<comment type="caution">
    <text evidence="9">The sequence shown here is derived from an EMBL/GenBank/DDBJ whole genome shotgun (WGS) entry which is preliminary data.</text>
</comment>
<evidence type="ECO:0000256" key="7">
    <source>
        <dbReference type="RuleBase" id="RU362063"/>
    </source>
</evidence>
<keyword evidence="10" id="KW-1185">Reference proteome</keyword>
<keyword evidence="4 7" id="KW-0732">Signal</keyword>
<evidence type="ECO:0000256" key="2">
    <source>
        <dbReference type="ARBA" id="ARBA00010474"/>
    </source>
</evidence>
<feature type="signal peptide" evidence="7">
    <location>
        <begin position="1"/>
        <end position="21"/>
    </location>
</feature>
<gene>
    <name evidence="9" type="primary">flgA</name>
    <name evidence="9" type="ORF">CWI70_08675</name>
</gene>
<evidence type="ECO:0000256" key="1">
    <source>
        <dbReference type="ARBA" id="ARBA00004418"/>
    </source>
</evidence>
<dbReference type="NCBIfam" id="TIGR03170">
    <property type="entry name" value="flgA_cterm"/>
    <property type="match status" value="1"/>
</dbReference>
<evidence type="ECO:0000256" key="5">
    <source>
        <dbReference type="ARBA" id="ARBA00022764"/>
    </source>
</evidence>
<keyword evidence="5 7" id="KW-0574">Periplasm</keyword>
<evidence type="ECO:0000256" key="4">
    <source>
        <dbReference type="ARBA" id="ARBA00022729"/>
    </source>
</evidence>
<protein>
    <recommendedName>
        <fullName evidence="3 7">Flagella basal body P-ring formation protein FlgA</fullName>
    </recommendedName>
</protein>
<accession>A0A432Y771</accession>
<dbReference type="CDD" id="cd11614">
    <property type="entry name" value="SAF_CpaB_FlgA_like"/>
    <property type="match status" value="1"/>
</dbReference>
<keyword evidence="9" id="KW-0966">Cell projection</keyword>